<dbReference type="Proteomes" id="UP000192257">
    <property type="component" value="Unassembled WGS sequence"/>
</dbReference>
<dbReference type="VEuPathDB" id="TriTrypDB:TM35_000112930"/>
<proteinExistence type="predicted"/>
<dbReference type="Pfam" id="PF00515">
    <property type="entry name" value="TPR_1"/>
    <property type="match status" value="1"/>
</dbReference>
<sequence>MSEEDDCLEFPSFEAFDAEDRPPPPSEEEYPIGCEVELVDIGPARIAQTAELWEPFMDDFFSGGAGGRRAVRVVRHQGDYTFVICDADPEMIVGCTLYRACLSEPKVRFKKYIPHQKMDVSVPTMASEERGKDGDNLFEVYGSVNEDEVVDMEMHLQPGSKNISVTDPLGSNKRSSQRAVTLVESNGRSPGVDTDGKPERTRVDNPGLSRRKYNYAMKKGYEALNNENYTVSVYYYTKALRYATDGGVKVFSNRSVAFLGLHNTEAAFNDATRVIELRPQSILGYVRAGNTLRSMKKYEEARSYYEKALEIEPNSEIIKFLIKSDSVMMLYASKIEHRRVASVTLDRETMNVILLAKKGLVACEMAWTETTNVVALLGGSGIDDNDITGSSKKPLRICGRCHRPLTRIEDFCAGLPELQPSLFTKMYNNPSIVECNGRCGVVYCSETCRTKAWASHHWVECKTNGKWSDAFRRFPTLLKSIVDDHKLSENRRRQSSISASHCGHSTSNPHIVQDAIDIAVSRVLVACRMLACIVSNGRSLVDAVQMYEWMLPHEDKQHRGCFKRHSTNLTEKVISGKILTPVYSVLQECFSKEEQEHLTFTFFLHCYELVRYNSVRVRISLWPHIQQKAESYLALFKMRGFESTTTPPNYSAGESGTAAGGEVVSAESSVAESRVAQLEKMVATPAESVAGYFEYMALFEVFALTFQPPRQSQHQQKKQQGSGVEEEEELPRYNLRVRSTLESAAVIHITVTENVSSGEQLLADRAVNAFIT</sequence>
<dbReference type="InterPro" id="IPR019734">
    <property type="entry name" value="TPR_rpt"/>
</dbReference>
<dbReference type="SUPFAM" id="SSF48452">
    <property type="entry name" value="TPR-like"/>
    <property type="match status" value="1"/>
</dbReference>
<evidence type="ECO:0000256" key="3">
    <source>
        <dbReference type="PROSITE-ProRule" id="PRU00339"/>
    </source>
</evidence>
<feature type="repeat" description="TPR" evidence="3">
    <location>
        <begin position="282"/>
        <end position="315"/>
    </location>
</feature>
<dbReference type="PROSITE" id="PS50005">
    <property type="entry name" value="TPR"/>
    <property type="match status" value="1"/>
</dbReference>
<dbReference type="PANTHER" id="PTHR22904">
    <property type="entry name" value="TPR REPEAT CONTAINING PROTEIN"/>
    <property type="match status" value="1"/>
</dbReference>
<feature type="region of interest" description="Disordered" evidence="4">
    <location>
        <begin position="710"/>
        <end position="731"/>
    </location>
</feature>
<evidence type="ECO:0000256" key="2">
    <source>
        <dbReference type="ARBA" id="ARBA00022803"/>
    </source>
</evidence>
<keyword evidence="2 3" id="KW-0802">TPR repeat</keyword>
<dbReference type="STRING" id="67003.A0A1X0NZW8"/>
<dbReference type="PANTHER" id="PTHR22904:SF523">
    <property type="entry name" value="STRESS-INDUCED-PHOSPHOPROTEIN 1"/>
    <property type="match status" value="1"/>
</dbReference>
<feature type="compositionally biased region" description="Basic and acidic residues" evidence="4">
    <location>
        <begin position="194"/>
        <end position="203"/>
    </location>
</feature>
<keyword evidence="1" id="KW-0677">Repeat</keyword>
<dbReference type="Gene3D" id="1.25.40.10">
    <property type="entry name" value="Tetratricopeptide repeat domain"/>
    <property type="match status" value="1"/>
</dbReference>
<dbReference type="RefSeq" id="XP_028883825.1">
    <property type="nucleotide sequence ID" value="XM_029025002.1"/>
</dbReference>
<reference evidence="5 6" key="1">
    <citation type="submission" date="2017-03" db="EMBL/GenBank/DDBJ databases">
        <title>An alternative strategy for trypanosome survival in the mammalian bloodstream revealed through genome and transcriptome analysis of the ubiquitous bovine parasite Trypanosoma (Megatrypanum) theileri.</title>
        <authorList>
            <person name="Kelly S."/>
            <person name="Ivens A."/>
            <person name="Mott A."/>
            <person name="O'Neill E."/>
            <person name="Emms D."/>
            <person name="Macleod O."/>
            <person name="Voorheis P."/>
            <person name="Matthews J."/>
            <person name="Matthews K."/>
            <person name="Carrington M."/>
        </authorList>
    </citation>
    <scope>NUCLEOTIDE SEQUENCE [LARGE SCALE GENOMIC DNA]</scope>
    <source>
        <strain evidence="5">Edinburgh</strain>
    </source>
</reference>
<keyword evidence="6" id="KW-1185">Reference proteome</keyword>
<protein>
    <submittedName>
        <fullName evidence="5">Uncharacterized protein</fullName>
    </submittedName>
</protein>
<evidence type="ECO:0000313" key="6">
    <source>
        <dbReference type="Proteomes" id="UP000192257"/>
    </source>
</evidence>
<evidence type="ECO:0000256" key="1">
    <source>
        <dbReference type="ARBA" id="ARBA00022737"/>
    </source>
</evidence>
<feature type="compositionally biased region" description="Low complexity" evidence="4">
    <location>
        <begin position="710"/>
        <end position="723"/>
    </location>
</feature>
<evidence type="ECO:0000313" key="5">
    <source>
        <dbReference type="EMBL" id="ORC89759.1"/>
    </source>
</evidence>
<feature type="region of interest" description="Disordered" evidence="4">
    <location>
        <begin position="183"/>
        <end position="207"/>
    </location>
</feature>
<dbReference type="PROSITE" id="PS50293">
    <property type="entry name" value="TPR_REGION"/>
    <property type="match status" value="1"/>
</dbReference>
<dbReference type="AlphaFoldDB" id="A0A1X0NZW8"/>
<name>A0A1X0NZW8_9TRYP</name>
<organism evidence="5 6">
    <name type="scientific">Trypanosoma theileri</name>
    <dbReference type="NCBI Taxonomy" id="67003"/>
    <lineage>
        <taxon>Eukaryota</taxon>
        <taxon>Discoba</taxon>
        <taxon>Euglenozoa</taxon>
        <taxon>Kinetoplastea</taxon>
        <taxon>Metakinetoplastina</taxon>
        <taxon>Trypanosomatida</taxon>
        <taxon>Trypanosomatidae</taxon>
        <taxon>Trypanosoma</taxon>
    </lineage>
</organism>
<dbReference type="SMART" id="SM00028">
    <property type="entry name" value="TPR"/>
    <property type="match status" value="2"/>
</dbReference>
<dbReference type="InterPro" id="IPR011990">
    <property type="entry name" value="TPR-like_helical_dom_sf"/>
</dbReference>
<gene>
    <name evidence="5" type="ORF">TM35_000112930</name>
</gene>
<dbReference type="OrthoDB" id="2335338at2759"/>
<evidence type="ECO:0000256" key="4">
    <source>
        <dbReference type="SAM" id="MobiDB-lite"/>
    </source>
</evidence>
<dbReference type="GeneID" id="39984782"/>
<dbReference type="EMBL" id="NBCO01000011">
    <property type="protein sequence ID" value="ORC89759.1"/>
    <property type="molecule type" value="Genomic_DNA"/>
</dbReference>
<accession>A0A1X0NZW8</accession>
<comment type="caution">
    <text evidence="5">The sequence shown here is derived from an EMBL/GenBank/DDBJ whole genome shotgun (WGS) entry which is preliminary data.</text>
</comment>
<dbReference type="GO" id="GO:0051879">
    <property type="term" value="F:Hsp90 protein binding"/>
    <property type="evidence" value="ECO:0007669"/>
    <property type="project" value="TreeGrafter"/>
</dbReference>